<evidence type="ECO:0000256" key="1">
    <source>
        <dbReference type="ARBA" id="ARBA00001962"/>
    </source>
</evidence>
<dbReference type="UniPathway" id="UPA00326"/>
<dbReference type="InterPro" id="IPR030475">
    <property type="entry name" value="RNR_small_AS"/>
</dbReference>
<name>A0A192YA82_9CAUD</name>
<keyword evidence="8" id="KW-1185">Reference proteome</keyword>
<dbReference type="KEGG" id="vg:29059482"/>
<keyword evidence="5 7" id="KW-0560">Oxidoreductase</keyword>
<dbReference type="InterPro" id="IPR012348">
    <property type="entry name" value="RNR-like"/>
</dbReference>
<sequence length="395" mass="45933">MTVFNRNQIDIMDQPMILGESTGIARYETVKHKMFEGLTEKALSFFWRPEEVSLMTDKAQYDKLQEHEKGIFTDNLKYQTLLDSIQGRAPALAFAPLISDVGFETWVQTWTFSETIHSRSYTHIMRNVYEDPAAEFDTIVLNESIMKRAETISVYYDALIDATHEYEEQKRYCERCEKTVEETGDSSFVLIGVYNNLEKAKLAVMKAYYLCMHVVNALEAIRFYVSFMCTFNFFENMGVMEGNAKIMKLIARDEQLHLKGTQYILKQIQNGGEGEEFKRIAEECREEANAIFLDVNKQEKEWVDYLFRNGTVPGLSHESLKTYVDYMTNIRMQSAGLDSPFKHVTRNPFPWSRKYLNSDNVQMAPQEVEVDSYLISQIDDDVDTTVLNTFEQYLN</sequence>
<protein>
    <recommendedName>
        <fullName evidence="3">ribonucleoside-diphosphate reductase</fullName>
        <ecNumber evidence="3">1.17.4.1</ecNumber>
    </recommendedName>
</protein>
<dbReference type="Gene3D" id="1.10.620.20">
    <property type="entry name" value="Ribonucleotide Reductase, subunit A"/>
    <property type="match status" value="1"/>
</dbReference>
<dbReference type="EC" id="1.17.4.1" evidence="3"/>
<organism evidence="7 8">
    <name type="scientific">Morganella phage vB_MmoM_MP1</name>
    <dbReference type="NCBI Taxonomy" id="1852628"/>
    <lineage>
        <taxon>Viruses</taxon>
        <taxon>Duplodnaviria</taxon>
        <taxon>Heunggongvirae</taxon>
        <taxon>Uroviricota</taxon>
        <taxon>Caudoviricetes</taxon>
        <taxon>Pantevenvirales</taxon>
        <taxon>Straboviridae</taxon>
        <taxon>Gualtarvirus</taxon>
        <taxon>Gualtarvirus mp1</taxon>
    </lineage>
</organism>
<dbReference type="InterPro" id="IPR009078">
    <property type="entry name" value="Ferritin-like_SF"/>
</dbReference>
<comment type="similarity">
    <text evidence="2">Belongs to the ribonucleoside diphosphate reductase small chain family.</text>
</comment>
<dbReference type="GO" id="GO:0009263">
    <property type="term" value="P:deoxyribonucleotide biosynthetic process"/>
    <property type="evidence" value="ECO:0007669"/>
    <property type="project" value="InterPro"/>
</dbReference>
<dbReference type="EMBL" id="KX078569">
    <property type="protein sequence ID" value="ANM46423.1"/>
    <property type="molecule type" value="Genomic_DNA"/>
</dbReference>
<comment type="cofactor">
    <cofactor evidence="1">
        <name>Fe cation</name>
        <dbReference type="ChEBI" id="CHEBI:24875"/>
    </cofactor>
</comment>
<reference evidence="7 8" key="1">
    <citation type="submission" date="2016-04" db="EMBL/GenBank/DDBJ databases">
        <title>Comparative genomics of Morganella phages MP1 and MP2 define new clades among the T4 and T7-like Viruses.</title>
        <authorList>
            <person name="Pinto G."/>
            <person name="Oliveira A."/>
            <person name="Malgorzata L."/>
            <person name="Kropinski A."/>
            <person name="Azeredo J."/>
        </authorList>
    </citation>
    <scope>NUCLEOTIDE SEQUENCE [LARGE SCALE GENOMIC DNA]</scope>
</reference>
<evidence type="ECO:0000256" key="6">
    <source>
        <dbReference type="ARBA" id="ARBA00023004"/>
    </source>
</evidence>
<evidence type="ECO:0000256" key="2">
    <source>
        <dbReference type="ARBA" id="ARBA00009303"/>
    </source>
</evidence>
<dbReference type="NCBIfam" id="NF006576">
    <property type="entry name" value="PRK09101.1"/>
    <property type="match status" value="1"/>
</dbReference>
<accession>A0A192YA82</accession>
<gene>
    <name evidence="7" type="ORF">MP1_gp0233</name>
</gene>
<evidence type="ECO:0000256" key="5">
    <source>
        <dbReference type="ARBA" id="ARBA00023002"/>
    </source>
</evidence>
<dbReference type="GeneID" id="29059482"/>
<proteinExistence type="inferred from homology"/>
<dbReference type="PROSITE" id="PS00368">
    <property type="entry name" value="RIBORED_SMALL"/>
    <property type="match status" value="1"/>
</dbReference>
<dbReference type="OrthoDB" id="4477at10239"/>
<dbReference type="Pfam" id="PF00268">
    <property type="entry name" value="Ribonuc_red_sm"/>
    <property type="match status" value="1"/>
</dbReference>
<keyword evidence="6" id="KW-0408">Iron</keyword>
<evidence type="ECO:0000256" key="4">
    <source>
        <dbReference type="ARBA" id="ARBA00022723"/>
    </source>
</evidence>
<dbReference type="Proteomes" id="UP000203816">
    <property type="component" value="Segment"/>
</dbReference>
<dbReference type="InterPro" id="IPR000358">
    <property type="entry name" value="RNR_small_fam"/>
</dbReference>
<dbReference type="GO" id="GO:0046872">
    <property type="term" value="F:metal ion binding"/>
    <property type="evidence" value="ECO:0007669"/>
    <property type="project" value="UniProtKB-KW"/>
</dbReference>
<evidence type="ECO:0000256" key="3">
    <source>
        <dbReference type="ARBA" id="ARBA00012274"/>
    </source>
</evidence>
<dbReference type="PANTHER" id="PTHR23409:SF18">
    <property type="entry name" value="RIBONUCLEOSIDE-DIPHOSPHATE REDUCTASE SUBUNIT M2"/>
    <property type="match status" value="1"/>
</dbReference>
<dbReference type="GO" id="GO:0004748">
    <property type="term" value="F:ribonucleoside-diphosphate reductase activity, thioredoxin disulfide as acceptor"/>
    <property type="evidence" value="ECO:0007669"/>
    <property type="project" value="UniProtKB-EC"/>
</dbReference>
<evidence type="ECO:0000313" key="7">
    <source>
        <dbReference type="EMBL" id="ANM46423.1"/>
    </source>
</evidence>
<dbReference type="SUPFAM" id="SSF47240">
    <property type="entry name" value="Ferritin-like"/>
    <property type="match status" value="1"/>
</dbReference>
<keyword evidence="4" id="KW-0479">Metal-binding</keyword>
<dbReference type="InterPro" id="IPR033909">
    <property type="entry name" value="RNR_small"/>
</dbReference>
<dbReference type="PANTHER" id="PTHR23409">
    <property type="entry name" value="RIBONUCLEOSIDE-DIPHOSPHATE REDUCTASE SMALL CHAIN"/>
    <property type="match status" value="1"/>
</dbReference>
<dbReference type="CDD" id="cd01049">
    <property type="entry name" value="RNRR2"/>
    <property type="match status" value="1"/>
</dbReference>
<evidence type="ECO:0000313" key="8">
    <source>
        <dbReference type="Proteomes" id="UP000203816"/>
    </source>
</evidence>
<dbReference type="RefSeq" id="YP_009280091.1">
    <property type="nucleotide sequence ID" value="NC_031020.1"/>
</dbReference>